<evidence type="ECO:0000256" key="6">
    <source>
        <dbReference type="ARBA" id="ARBA00023098"/>
    </source>
</evidence>
<organism evidence="10 11">
    <name type="scientific">Terrilactibacillus laevilacticus</name>
    <dbReference type="NCBI Taxonomy" id="1380157"/>
    <lineage>
        <taxon>Bacteria</taxon>
        <taxon>Bacillati</taxon>
        <taxon>Bacillota</taxon>
        <taxon>Bacilli</taxon>
        <taxon>Bacillales</taxon>
        <taxon>Bacillaceae</taxon>
        <taxon>Terrilactibacillus</taxon>
    </lineage>
</organism>
<evidence type="ECO:0000256" key="8">
    <source>
        <dbReference type="HAMAP-Rule" id="MF_00101"/>
    </source>
</evidence>
<keyword evidence="11" id="KW-1185">Reference proteome</keyword>
<comment type="caution">
    <text evidence="10">The sequence shown here is derived from an EMBL/GenBank/DDBJ whole genome shotgun (WGS) entry which is preliminary data.</text>
</comment>
<dbReference type="HAMAP" id="MF_00101">
    <property type="entry name" value="AcpS"/>
    <property type="match status" value="1"/>
</dbReference>
<keyword evidence="3 8" id="KW-0479">Metal-binding</keyword>
<evidence type="ECO:0000256" key="4">
    <source>
        <dbReference type="ARBA" id="ARBA00022832"/>
    </source>
</evidence>
<name>A0ABW5PR46_9BACI</name>
<dbReference type="EMBL" id="JBHUMR010000009">
    <property type="protein sequence ID" value="MFD2617328.1"/>
    <property type="molecule type" value="Genomic_DNA"/>
</dbReference>
<evidence type="ECO:0000256" key="3">
    <source>
        <dbReference type="ARBA" id="ARBA00022723"/>
    </source>
</evidence>
<feature type="binding site" evidence="8">
    <location>
        <position position="8"/>
    </location>
    <ligand>
        <name>Mg(2+)</name>
        <dbReference type="ChEBI" id="CHEBI:18420"/>
    </ligand>
</feature>
<comment type="subcellular location">
    <subcellularLocation>
        <location evidence="8">Cytoplasm</location>
    </subcellularLocation>
</comment>
<keyword evidence="4 8" id="KW-0276">Fatty acid metabolism</keyword>
<feature type="domain" description="4'-phosphopantetheinyl transferase" evidence="9">
    <location>
        <begin position="4"/>
        <end position="112"/>
    </location>
</feature>
<gene>
    <name evidence="8 10" type="primary">acpS</name>
    <name evidence="10" type="ORF">ACFSTF_08380</name>
</gene>
<feature type="binding site" evidence="8">
    <location>
        <position position="57"/>
    </location>
    <ligand>
        <name>Mg(2+)</name>
        <dbReference type="ChEBI" id="CHEBI:18420"/>
    </ligand>
</feature>
<evidence type="ECO:0000313" key="10">
    <source>
        <dbReference type="EMBL" id="MFD2617328.1"/>
    </source>
</evidence>
<dbReference type="InterPro" id="IPR004568">
    <property type="entry name" value="Ppantetheine-prot_Trfase_dom"/>
</dbReference>
<evidence type="ECO:0000256" key="1">
    <source>
        <dbReference type="ARBA" id="ARBA00022516"/>
    </source>
</evidence>
<evidence type="ECO:0000256" key="5">
    <source>
        <dbReference type="ARBA" id="ARBA00022842"/>
    </source>
</evidence>
<comment type="catalytic activity">
    <reaction evidence="8">
        <text>apo-[ACP] + CoA = holo-[ACP] + adenosine 3',5'-bisphosphate + H(+)</text>
        <dbReference type="Rhea" id="RHEA:12068"/>
        <dbReference type="Rhea" id="RHEA-COMP:9685"/>
        <dbReference type="Rhea" id="RHEA-COMP:9690"/>
        <dbReference type="ChEBI" id="CHEBI:15378"/>
        <dbReference type="ChEBI" id="CHEBI:29999"/>
        <dbReference type="ChEBI" id="CHEBI:57287"/>
        <dbReference type="ChEBI" id="CHEBI:58343"/>
        <dbReference type="ChEBI" id="CHEBI:64479"/>
        <dbReference type="EC" id="2.7.8.7"/>
    </reaction>
</comment>
<comment type="cofactor">
    <cofactor evidence="8">
        <name>Mg(2+)</name>
        <dbReference type="ChEBI" id="CHEBI:18420"/>
    </cofactor>
</comment>
<reference evidence="11" key="1">
    <citation type="journal article" date="2019" name="Int. J. Syst. Evol. Microbiol.">
        <title>The Global Catalogue of Microorganisms (GCM) 10K type strain sequencing project: providing services to taxonomists for standard genome sequencing and annotation.</title>
        <authorList>
            <consortium name="The Broad Institute Genomics Platform"/>
            <consortium name="The Broad Institute Genome Sequencing Center for Infectious Disease"/>
            <person name="Wu L."/>
            <person name="Ma J."/>
        </authorList>
    </citation>
    <scope>NUCLEOTIDE SEQUENCE [LARGE SCALE GENOMIC DNA]</scope>
    <source>
        <strain evidence="11">TISTR 2241</strain>
    </source>
</reference>
<protein>
    <recommendedName>
        <fullName evidence="8">Holo-[acyl-carrier-protein] synthase</fullName>
        <shortName evidence="8">Holo-ACP synthase</shortName>
        <ecNumber evidence="8">2.7.8.7</ecNumber>
    </recommendedName>
    <alternativeName>
        <fullName evidence="8">4'-phosphopantetheinyl transferase AcpS</fullName>
    </alternativeName>
</protein>
<dbReference type="EC" id="2.7.8.7" evidence="8"/>
<dbReference type="Gene3D" id="3.90.470.20">
    <property type="entry name" value="4'-phosphopantetheinyl transferase domain"/>
    <property type="match status" value="1"/>
</dbReference>
<dbReference type="SUPFAM" id="SSF56214">
    <property type="entry name" value="4'-phosphopantetheinyl transferase"/>
    <property type="match status" value="1"/>
</dbReference>
<comment type="function">
    <text evidence="8">Transfers the 4'-phosphopantetheine moiety from coenzyme A to a Ser of acyl-carrier-protein.</text>
</comment>
<evidence type="ECO:0000256" key="7">
    <source>
        <dbReference type="ARBA" id="ARBA00023160"/>
    </source>
</evidence>
<keyword evidence="1 8" id="KW-0444">Lipid biosynthesis</keyword>
<dbReference type="InterPro" id="IPR037143">
    <property type="entry name" value="4-PPantetheinyl_Trfase_dom_sf"/>
</dbReference>
<evidence type="ECO:0000256" key="2">
    <source>
        <dbReference type="ARBA" id="ARBA00022679"/>
    </source>
</evidence>
<dbReference type="InterPro" id="IPR008278">
    <property type="entry name" value="4-PPantetheinyl_Trfase_dom"/>
</dbReference>
<keyword evidence="8" id="KW-0963">Cytoplasm</keyword>
<dbReference type="NCBIfam" id="TIGR00516">
    <property type="entry name" value="acpS"/>
    <property type="match status" value="1"/>
</dbReference>
<dbReference type="NCBIfam" id="TIGR00556">
    <property type="entry name" value="pantethn_trn"/>
    <property type="match status" value="1"/>
</dbReference>
<sequence length="118" mass="13581">MIIGIGIDMIELSRIERLVRNDQFIEKILTCKERERYYTLSTHRKAEYLAGRFAAKEAYSKARGTGIGKKLSFHQMEVSNNEQGQPFFSKPQTDHEKAHVSITHTKEHAAAYVVIEQI</sequence>
<keyword evidence="2 8" id="KW-0808">Transferase</keyword>
<accession>A0ABW5PR46</accession>
<evidence type="ECO:0000313" key="11">
    <source>
        <dbReference type="Proteomes" id="UP001597458"/>
    </source>
</evidence>
<dbReference type="GO" id="GO:0008897">
    <property type="term" value="F:holo-[acyl-carrier-protein] synthase activity"/>
    <property type="evidence" value="ECO:0007669"/>
    <property type="project" value="UniProtKB-EC"/>
</dbReference>
<evidence type="ECO:0000259" key="9">
    <source>
        <dbReference type="Pfam" id="PF01648"/>
    </source>
</evidence>
<dbReference type="InterPro" id="IPR002582">
    <property type="entry name" value="ACPS"/>
</dbReference>
<dbReference type="RefSeq" id="WP_141190804.1">
    <property type="nucleotide sequence ID" value="NZ_JBHUMR010000009.1"/>
</dbReference>
<proteinExistence type="inferred from homology"/>
<keyword evidence="6 8" id="KW-0443">Lipid metabolism</keyword>
<keyword evidence="7 8" id="KW-0275">Fatty acid biosynthesis</keyword>
<dbReference type="Proteomes" id="UP001597458">
    <property type="component" value="Unassembled WGS sequence"/>
</dbReference>
<comment type="similarity">
    <text evidence="8">Belongs to the P-Pant transferase superfamily. AcpS family.</text>
</comment>
<dbReference type="Pfam" id="PF01648">
    <property type="entry name" value="ACPS"/>
    <property type="match status" value="1"/>
</dbReference>
<keyword evidence="5 8" id="KW-0460">Magnesium</keyword>